<dbReference type="PANTHER" id="PTHR33026">
    <property type="entry name" value="OS06G0360600 PROTEIN"/>
    <property type="match status" value="1"/>
</dbReference>
<dbReference type="AlphaFoldDB" id="Q2QWG4"/>
<evidence type="ECO:0000259" key="2">
    <source>
        <dbReference type="Pfam" id="PF04195"/>
    </source>
</evidence>
<proteinExistence type="predicted"/>
<feature type="region of interest" description="Disordered" evidence="1">
    <location>
        <begin position="1"/>
        <end position="23"/>
    </location>
</feature>
<reference evidence="3" key="1">
    <citation type="journal article" date="2005" name="BMC Biol.">
        <title>The sequence of rice chromosomes 11 and 12, rich in disease resistance genes and recent gene duplications.</title>
        <authorList>
            <consortium name="The rice chromosomes 11 and 12 sequencing consortia"/>
        </authorList>
    </citation>
    <scope>NUCLEOTIDE SEQUENCE [LARGE SCALE GENOMIC DNA]</scope>
</reference>
<protein>
    <submittedName>
        <fullName evidence="3">Transposable element protein, putative, Transposase_28</fullName>
    </submittedName>
</protein>
<feature type="region of interest" description="Disordered" evidence="1">
    <location>
        <begin position="297"/>
        <end position="337"/>
    </location>
</feature>
<name>Q2QWG4_ORYSJ</name>
<feature type="domain" description="Transposase (putative) gypsy type" evidence="2">
    <location>
        <begin position="64"/>
        <end position="128"/>
    </location>
</feature>
<feature type="compositionally biased region" description="Low complexity" evidence="1">
    <location>
        <begin position="748"/>
        <end position="762"/>
    </location>
</feature>
<evidence type="ECO:0000256" key="1">
    <source>
        <dbReference type="SAM" id="MobiDB-lite"/>
    </source>
</evidence>
<gene>
    <name evidence="3" type="ordered locus">LOC_Os12g09430</name>
</gene>
<dbReference type="PANTHER" id="PTHR33026:SF7">
    <property type="entry name" value="OS03G0100275 PROTEIN"/>
    <property type="match status" value="1"/>
</dbReference>
<feature type="compositionally biased region" description="Acidic residues" evidence="1">
    <location>
        <begin position="298"/>
        <end position="316"/>
    </location>
</feature>
<dbReference type="Pfam" id="PF04195">
    <property type="entry name" value="Transposase_28"/>
    <property type="match status" value="1"/>
</dbReference>
<feature type="region of interest" description="Disordered" evidence="1">
    <location>
        <begin position="748"/>
        <end position="773"/>
    </location>
</feature>
<reference evidence="3" key="2">
    <citation type="submission" date="2005-04" db="EMBL/GenBank/DDBJ databases">
        <authorList>
            <person name="Buell C.R."/>
            <person name="Wing R.A."/>
            <person name="McCombie W.A."/>
            <person name="Ouyang S."/>
        </authorList>
    </citation>
    <scope>NUCLEOTIDE SEQUENCE</scope>
</reference>
<sequence length="889" mass="99380">MGKSVKKSVKKPKTKKASSGLGPSIFSEKRLRKLLKKGAIADAKLVIRPVDESGPSPHPGYTLVFEDFFEAGFRFPCSSFVVEVLGLYGIEFPQLTPNAVVRLGVFEWIIRSCGGTPHGSDFAYFHTIRRYTKQNTQFGCVSFTPRSNRGCPWPLVSTMRTKWGSKWQSKWIYHKIPADLKAMEKCPFVFSCKDPEVISEPAVNLSKNFSSIRSRIEELVSKFSVRDLVEEFICLGIRPLSSGWTLTLGEVPQDSTSELPPFNIPVDTKIVKDLDGPCRKFIGPYTKKEHTKYLELQQDGESDSSGECSDDSDSSESSEHAHSAPSVQETSSRKLKRKKILSNSPVYSSLKKVRIAIDSDDEDDNILSYELPAVDKMVEVETGNTSVANSPPIVIDNLFVPFDVLASMANEVEKDVHVDSVDVDMSLASPVRVENVLEVANLNAQPEKNLADDRGLEPFIMTPSPELIKDVFGGFSERCSKNGTWLMGLPDFGADGESSSRGPKFCLDDLKYRSSLHQFGNEIAPNLITPELEKEFIEHNDLISAWTALDISTLELDFSAELLKRLFSRFALEGKNLLNELQNLKGIVQRRRKSNLNLLDKLKKKKLPLTGNARQQLFKSCNLIGRALKKLGAEPAQFDEDGELSVLNSWMSNAAASLSSCILQFASQCSRVACETLCAALYSSGCSHLANLLTVVPNLLLSEANLDRTREIVRPAAKAFQLLFWKKRGYEDTISSLAASLADSNTQGGQSSSSCQGNDSTTPQVASKRKSVIHRVGPSENKNLKHIAFRAPTKSSPRVFYQSEDKIYYDDTCVFAFKFFSWQKRHRDGSLRDFALEFGNRRLKDNSNSTEFWNNFQPTERQLRIRKRRYSIVPYIGEPTPLQVILPSE</sequence>
<reference evidence="3" key="3">
    <citation type="submission" date="2006-01" db="EMBL/GenBank/DDBJ databases">
        <authorList>
            <person name="Buell R."/>
        </authorList>
    </citation>
    <scope>NUCLEOTIDE SEQUENCE</scope>
</reference>
<dbReference type="InterPro" id="IPR007321">
    <property type="entry name" value="Transposase_28"/>
</dbReference>
<feature type="compositionally biased region" description="Basic residues" evidence="1">
    <location>
        <begin position="1"/>
        <end position="16"/>
    </location>
</feature>
<dbReference type="EMBL" id="DP000011">
    <property type="protein sequence ID" value="ABA96640.1"/>
    <property type="molecule type" value="Genomic_DNA"/>
</dbReference>
<accession>Q2QWG4</accession>
<evidence type="ECO:0000313" key="3">
    <source>
        <dbReference type="EMBL" id="ABA96640.1"/>
    </source>
</evidence>
<organism evidence="3">
    <name type="scientific">Oryza sativa subsp. japonica</name>
    <name type="common">Rice</name>
    <dbReference type="NCBI Taxonomy" id="39947"/>
    <lineage>
        <taxon>Eukaryota</taxon>
        <taxon>Viridiplantae</taxon>
        <taxon>Streptophyta</taxon>
        <taxon>Embryophyta</taxon>
        <taxon>Tracheophyta</taxon>
        <taxon>Spermatophyta</taxon>
        <taxon>Magnoliopsida</taxon>
        <taxon>Liliopsida</taxon>
        <taxon>Poales</taxon>
        <taxon>Poaceae</taxon>
        <taxon>BOP clade</taxon>
        <taxon>Oryzoideae</taxon>
        <taxon>Oryzeae</taxon>
        <taxon>Oryzinae</taxon>
        <taxon>Oryza</taxon>
        <taxon>Oryza sativa</taxon>
    </lineage>
</organism>